<feature type="transmembrane region" description="Helical" evidence="1">
    <location>
        <begin position="84"/>
        <end position="107"/>
    </location>
</feature>
<keyword evidence="1" id="KW-1133">Transmembrane helix</keyword>
<reference evidence="3" key="1">
    <citation type="submission" date="2020-05" db="UniProtKB">
        <authorList>
            <consortium name="EnsemblMetazoa"/>
        </authorList>
    </citation>
    <scope>IDENTIFICATION</scope>
    <source>
        <strain evidence="3">USDA</strain>
    </source>
</reference>
<evidence type="ECO:0000313" key="3">
    <source>
        <dbReference type="EnsemblMetazoa" id="SCAU014513-PA"/>
    </source>
</evidence>
<dbReference type="KEGG" id="scac:106082964"/>
<evidence type="ECO:0000259" key="2">
    <source>
        <dbReference type="Pfam" id="PF16028"/>
    </source>
</evidence>
<sequence length="157" mass="17519">MPPNETTVLLTNYREKRALTAGRNHYGCSNAASDMSESNGHVVHVSKDPAEYEPIFSLDEYPSSLTLAELLPFQDDPWWRRLRLILFVAFWIMLSMIFISACLLSYWEYDQVSCQIVDPNLITSASLLTSPTVPTASLSVTMMATASAVPSKLVIMP</sequence>
<keyword evidence="1" id="KW-0812">Transmembrane</keyword>
<dbReference type="EnsemblMetazoa" id="SCAU014513-RA">
    <property type="protein sequence ID" value="SCAU014513-PA"/>
    <property type="gene ID" value="SCAU014513"/>
</dbReference>
<name>A0A1I8Q775_STOCA</name>
<dbReference type="AlphaFoldDB" id="A0A1I8Q775"/>
<organism evidence="3 4">
    <name type="scientific">Stomoxys calcitrans</name>
    <name type="common">Stable fly</name>
    <name type="synonym">Conops calcitrans</name>
    <dbReference type="NCBI Taxonomy" id="35570"/>
    <lineage>
        <taxon>Eukaryota</taxon>
        <taxon>Metazoa</taxon>
        <taxon>Ecdysozoa</taxon>
        <taxon>Arthropoda</taxon>
        <taxon>Hexapoda</taxon>
        <taxon>Insecta</taxon>
        <taxon>Pterygota</taxon>
        <taxon>Neoptera</taxon>
        <taxon>Endopterygota</taxon>
        <taxon>Diptera</taxon>
        <taxon>Brachycera</taxon>
        <taxon>Muscomorpha</taxon>
        <taxon>Muscoidea</taxon>
        <taxon>Muscidae</taxon>
        <taxon>Stomoxys</taxon>
    </lineage>
</organism>
<keyword evidence="1" id="KW-0472">Membrane</keyword>
<feature type="domain" description="Solute carrier family 3 member 2 N-terminal" evidence="2">
    <location>
        <begin position="60"/>
        <end position="104"/>
    </location>
</feature>
<dbReference type="VEuPathDB" id="VectorBase:SCAU014513"/>
<proteinExistence type="predicted"/>
<dbReference type="OrthoDB" id="204980at2759"/>
<evidence type="ECO:0000313" key="4">
    <source>
        <dbReference type="Proteomes" id="UP000095300"/>
    </source>
</evidence>
<keyword evidence="4" id="KW-1185">Reference proteome</keyword>
<dbReference type="Proteomes" id="UP000095300">
    <property type="component" value="Unassembled WGS sequence"/>
</dbReference>
<evidence type="ECO:0000256" key="1">
    <source>
        <dbReference type="SAM" id="Phobius"/>
    </source>
</evidence>
<protein>
    <recommendedName>
        <fullName evidence="2">Solute carrier family 3 member 2 N-terminal domain-containing protein</fullName>
    </recommendedName>
</protein>
<gene>
    <name evidence="3" type="primary">106082964</name>
</gene>
<dbReference type="InterPro" id="IPR031984">
    <property type="entry name" value="SLC3A2_N"/>
</dbReference>
<dbReference type="Pfam" id="PF16028">
    <property type="entry name" value="SLC3A2_N"/>
    <property type="match status" value="1"/>
</dbReference>
<accession>A0A1I8Q775</accession>